<keyword evidence="2" id="KW-1185">Reference proteome</keyword>
<dbReference type="Proteomes" id="UP000198287">
    <property type="component" value="Unassembled WGS sequence"/>
</dbReference>
<dbReference type="EMBL" id="LNIX01000019">
    <property type="protein sequence ID" value="OXA44650.1"/>
    <property type="molecule type" value="Genomic_DNA"/>
</dbReference>
<accession>A0A226DHN6</accession>
<evidence type="ECO:0000313" key="1">
    <source>
        <dbReference type="EMBL" id="OXA44650.1"/>
    </source>
</evidence>
<sequence length="432" mass="48636">MIFLELNPLEKSKMRKLYFTITTCILMIARFQIAWGSGSQFSTARDVFSPLVSMQNVISTSYNQFQLIAGMTGFPSSGTENDPKQSILSNIEDTLPIPSLRFDFHFNLEYDYIASWLTDEMFGFIESRQGMFSGLSQLKDEFSIKFLNAEGDFQALLSIQIPALLFSGNYETNITNYPFAVPTPDQEISGAGSYNSSFSLVEFVLLVDGRARLDETVNITNVNVSFDFTNPTSAFSNLALKSWTGWGNGDIITWFRTIPAFSDIPKFFSWNLDEFSFFLDFQSVANEVFRCSLQNAFEDCTLMDLLVSTDCVNKAISIECLRTGIFQFHFLDETRPDMSLSTFYTPVGIGVPKSKDSSNVPHGNVKYTSSSGENIHDIVESLAFNFLETFDSDDGLYFQVPVELRMSWNRTRTLASRLAMETAVDLPAVDVD</sequence>
<name>A0A226DHN6_FOLCA</name>
<protein>
    <submittedName>
        <fullName evidence="1">Uncharacterized protein</fullName>
    </submittedName>
</protein>
<gene>
    <name evidence="1" type="ORF">Fcan01_20577</name>
</gene>
<reference evidence="1 2" key="1">
    <citation type="submission" date="2015-12" db="EMBL/GenBank/DDBJ databases">
        <title>The genome of Folsomia candida.</title>
        <authorList>
            <person name="Faddeeva A."/>
            <person name="Derks M.F."/>
            <person name="Anvar Y."/>
            <person name="Smit S."/>
            <person name="Van Straalen N."/>
            <person name="Roelofs D."/>
        </authorList>
    </citation>
    <scope>NUCLEOTIDE SEQUENCE [LARGE SCALE GENOMIC DNA]</scope>
    <source>
        <strain evidence="1 2">VU population</strain>
        <tissue evidence="1">Whole body</tissue>
    </source>
</reference>
<proteinExistence type="predicted"/>
<evidence type="ECO:0000313" key="2">
    <source>
        <dbReference type="Proteomes" id="UP000198287"/>
    </source>
</evidence>
<dbReference type="AlphaFoldDB" id="A0A226DHN6"/>
<organism evidence="1 2">
    <name type="scientific">Folsomia candida</name>
    <name type="common">Springtail</name>
    <dbReference type="NCBI Taxonomy" id="158441"/>
    <lineage>
        <taxon>Eukaryota</taxon>
        <taxon>Metazoa</taxon>
        <taxon>Ecdysozoa</taxon>
        <taxon>Arthropoda</taxon>
        <taxon>Hexapoda</taxon>
        <taxon>Collembola</taxon>
        <taxon>Entomobryomorpha</taxon>
        <taxon>Isotomoidea</taxon>
        <taxon>Isotomidae</taxon>
        <taxon>Proisotominae</taxon>
        <taxon>Folsomia</taxon>
    </lineage>
</organism>
<comment type="caution">
    <text evidence="1">The sequence shown here is derived from an EMBL/GenBank/DDBJ whole genome shotgun (WGS) entry which is preliminary data.</text>
</comment>